<feature type="transmembrane region" description="Helical" evidence="9">
    <location>
        <begin position="85"/>
        <end position="112"/>
    </location>
</feature>
<dbReference type="GO" id="GO:0016020">
    <property type="term" value="C:membrane"/>
    <property type="evidence" value="ECO:0007669"/>
    <property type="project" value="InterPro"/>
</dbReference>
<dbReference type="InterPro" id="IPR036890">
    <property type="entry name" value="HATPase_C_sf"/>
</dbReference>
<keyword evidence="9" id="KW-0812">Transmembrane</keyword>
<keyword evidence="9" id="KW-0472">Membrane</keyword>
<dbReference type="GO" id="GO:0000155">
    <property type="term" value="F:phosphorelay sensor kinase activity"/>
    <property type="evidence" value="ECO:0007669"/>
    <property type="project" value="InterPro"/>
</dbReference>
<dbReference type="EC" id="2.7.13.3" evidence="2"/>
<accession>A0A1I3P381</accession>
<proteinExistence type="predicted"/>
<evidence type="ECO:0000256" key="2">
    <source>
        <dbReference type="ARBA" id="ARBA00012438"/>
    </source>
</evidence>
<keyword evidence="4" id="KW-0808">Transferase</keyword>
<evidence type="ECO:0000256" key="7">
    <source>
        <dbReference type="ARBA" id="ARBA00022840"/>
    </source>
</evidence>
<keyword evidence="8" id="KW-0902">Two-component regulatory system</keyword>
<dbReference type="InterPro" id="IPR011712">
    <property type="entry name" value="Sig_transdc_His_kin_sub3_dim/P"/>
</dbReference>
<keyword evidence="3" id="KW-0597">Phosphoprotein</keyword>
<evidence type="ECO:0000256" key="4">
    <source>
        <dbReference type="ARBA" id="ARBA00022679"/>
    </source>
</evidence>
<dbReference type="EMBL" id="FORP01000003">
    <property type="protein sequence ID" value="SFJ15889.1"/>
    <property type="molecule type" value="Genomic_DNA"/>
</dbReference>
<dbReference type="GO" id="GO:0046983">
    <property type="term" value="F:protein dimerization activity"/>
    <property type="evidence" value="ECO:0007669"/>
    <property type="project" value="InterPro"/>
</dbReference>
<evidence type="ECO:0000259" key="10">
    <source>
        <dbReference type="Pfam" id="PF02518"/>
    </source>
</evidence>
<dbReference type="InterPro" id="IPR003594">
    <property type="entry name" value="HATPase_dom"/>
</dbReference>
<dbReference type="Pfam" id="PF07730">
    <property type="entry name" value="HisKA_3"/>
    <property type="match status" value="1"/>
</dbReference>
<dbReference type="PANTHER" id="PTHR24421:SF10">
    <property type="entry name" value="NITRATE_NITRITE SENSOR PROTEIN NARQ"/>
    <property type="match status" value="1"/>
</dbReference>
<keyword evidence="5" id="KW-0547">Nucleotide-binding</keyword>
<name>A0A1I3P381_9PSEU</name>
<dbReference type="Gene3D" id="3.30.565.10">
    <property type="entry name" value="Histidine kinase-like ATPase, C-terminal domain"/>
    <property type="match status" value="1"/>
</dbReference>
<feature type="transmembrane region" description="Helical" evidence="9">
    <location>
        <begin position="12"/>
        <end position="37"/>
    </location>
</feature>
<feature type="domain" description="Signal transduction histidine kinase subgroup 3 dimerisation and phosphoacceptor" evidence="11">
    <location>
        <begin position="194"/>
        <end position="258"/>
    </location>
</feature>
<dbReference type="GO" id="GO:0005524">
    <property type="term" value="F:ATP binding"/>
    <property type="evidence" value="ECO:0007669"/>
    <property type="project" value="UniProtKB-KW"/>
</dbReference>
<feature type="transmembrane region" description="Helical" evidence="9">
    <location>
        <begin position="132"/>
        <end position="156"/>
    </location>
</feature>
<evidence type="ECO:0000256" key="9">
    <source>
        <dbReference type="SAM" id="Phobius"/>
    </source>
</evidence>
<evidence type="ECO:0000256" key="8">
    <source>
        <dbReference type="ARBA" id="ARBA00023012"/>
    </source>
</evidence>
<evidence type="ECO:0000259" key="11">
    <source>
        <dbReference type="Pfam" id="PF07730"/>
    </source>
</evidence>
<dbReference type="RefSeq" id="WP_091505076.1">
    <property type="nucleotide sequence ID" value="NZ_CBDQZW010000035.1"/>
</dbReference>
<evidence type="ECO:0000256" key="6">
    <source>
        <dbReference type="ARBA" id="ARBA00022777"/>
    </source>
</evidence>
<keyword evidence="7" id="KW-0067">ATP-binding</keyword>
<evidence type="ECO:0000313" key="12">
    <source>
        <dbReference type="EMBL" id="SFJ15889.1"/>
    </source>
</evidence>
<evidence type="ECO:0000256" key="3">
    <source>
        <dbReference type="ARBA" id="ARBA00022553"/>
    </source>
</evidence>
<dbReference type="AlphaFoldDB" id="A0A1I3P381"/>
<keyword evidence="9" id="KW-1133">Transmembrane helix</keyword>
<evidence type="ECO:0000256" key="5">
    <source>
        <dbReference type="ARBA" id="ARBA00022741"/>
    </source>
</evidence>
<keyword evidence="13" id="KW-1185">Reference proteome</keyword>
<dbReference type="Proteomes" id="UP000199025">
    <property type="component" value="Unassembled WGS sequence"/>
</dbReference>
<evidence type="ECO:0000256" key="1">
    <source>
        <dbReference type="ARBA" id="ARBA00000085"/>
    </source>
</evidence>
<keyword evidence="6 12" id="KW-0418">Kinase</keyword>
<feature type="domain" description="Histidine kinase/HSP90-like ATPase" evidence="10">
    <location>
        <begin position="293"/>
        <end position="377"/>
    </location>
</feature>
<sequence>MNHVGRAARITVGLALGGLAAFAEAVFVVLAVPSLAVRAVRPRVFAAARALAEVDRRRLARWYGSENADDYRGERALRYLSVRCVLGGIGAGIFVLIALGGTSIGIMLWQVATGRPLGGGDPIGRDHDWYDGLAVLLLGTVLLFVALQGLAGVVSFERRLARYFFGPSQRELLQRRVTALAESRAEVLAAVDEERRRIERDIHDGVQQRLVALGILLGRARRAKDSTRSDELLRQAHEEATWALEDLREVAWRVYPVALASEGLPAALESLAERAGLPVDLRCEVGSLPAAVETAAYFVVSEAVTNAVKHADASRIAVSVLEESGSVHVEVVDDGFGGAHLGGGGLSGLARRVAGVEGEFTVDSPEGGPTRIGAVLPCA</sequence>
<gene>
    <name evidence="12" type="ORF">SAMN05421835_103257</name>
</gene>
<evidence type="ECO:0000313" key="13">
    <source>
        <dbReference type="Proteomes" id="UP000199025"/>
    </source>
</evidence>
<dbReference type="OrthoDB" id="5242012at2"/>
<dbReference type="PANTHER" id="PTHR24421">
    <property type="entry name" value="NITRATE/NITRITE SENSOR PROTEIN NARX-RELATED"/>
    <property type="match status" value="1"/>
</dbReference>
<organism evidence="12 13">
    <name type="scientific">Amycolatopsis sacchari</name>
    <dbReference type="NCBI Taxonomy" id="115433"/>
    <lineage>
        <taxon>Bacteria</taxon>
        <taxon>Bacillati</taxon>
        <taxon>Actinomycetota</taxon>
        <taxon>Actinomycetes</taxon>
        <taxon>Pseudonocardiales</taxon>
        <taxon>Pseudonocardiaceae</taxon>
        <taxon>Amycolatopsis</taxon>
    </lineage>
</organism>
<dbReference type="Pfam" id="PF02518">
    <property type="entry name" value="HATPase_c"/>
    <property type="match status" value="1"/>
</dbReference>
<dbReference type="Gene3D" id="1.20.5.1930">
    <property type="match status" value="1"/>
</dbReference>
<protein>
    <recommendedName>
        <fullName evidence="2">histidine kinase</fullName>
        <ecNumber evidence="2">2.7.13.3</ecNumber>
    </recommendedName>
</protein>
<comment type="catalytic activity">
    <reaction evidence="1">
        <text>ATP + protein L-histidine = ADP + protein N-phospho-L-histidine.</text>
        <dbReference type="EC" id="2.7.13.3"/>
    </reaction>
</comment>
<dbReference type="SUPFAM" id="SSF55874">
    <property type="entry name" value="ATPase domain of HSP90 chaperone/DNA topoisomerase II/histidine kinase"/>
    <property type="match status" value="1"/>
</dbReference>
<dbReference type="InterPro" id="IPR050482">
    <property type="entry name" value="Sensor_HK_TwoCompSys"/>
</dbReference>
<dbReference type="STRING" id="115433.SAMN05421835_103257"/>
<reference evidence="12 13" key="1">
    <citation type="submission" date="2016-10" db="EMBL/GenBank/DDBJ databases">
        <authorList>
            <person name="de Groot N.N."/>
        </authorList>
    </citation>
    <scope>NUCLEOTIDE SEQUENCE [LARGE SCALE GENOMIC DNA]</scope>
    <source>
        <strain evidence="12 13">DSM 44468</strain>
    </source>
</reference>